<reference evidence="1 2" key="1">
    <citation type="submission" date="2017-12" db="EMBL/GenBank/DDBJ databases">
        <title>High-resolution comparative analysis of great ape genomes.</title>
        <authorList>
            <person name="Pollen A."/>
            <person name="Hastie A."/>
            <person name="Hormozdiari F."/>
            <person name="Dougherty M."/>
            <person name="Liu R."/>
            <person name="Chaisson M."/>
            <person name="Hoppe E."/>
            <person name="Hill C."/>
            <person name="Pang A."/>
            <person name="Hillier L."/>
            <person name="Baker C."/>
            <person name="Armstrong J."/>
            <person name="Shendure J."/>
            <person name="Paten B."/>
            <person name="Wilson R."/>
            <person name="Chao H."/>
            <person name="Schneider V."/>
            <person name="Ventura M."/>
            <person name="Kronenberg Z."/>
            <person name="Murali S."/>
            <person name="Gordon D."/>
            <person name="Cantsilieris S."/>
            <person name="Munson K."/>
            <person name="Nelson B."/>
            <person name="Raja A."/>
            <person name="Underwood J."/>
            <person name="Diekhans M."/>
            <person name="Fiddes I."/>
            <person name="Haussler D."/>
            <person name="Eichler E."/>
        </authorList>
    </citation>
    <scope>NUCLEOTIDE SEQUENCE [LARGE SCALE GENOMIC DNA]</scope>
    <source>
        <strain evidence="1">Yerkes chimp pedigree #C0471</strain>
    </source>
</reference>
<dbReference type="EMBL" id="NBAG03000258">
    <property type="protein sequence ID" value="PNI58477.1"/>
    <property type="molecule type" value="Genomic_DNA"/>
</dbReference>
<accession>A0A2J8MG23</accession>
<gene>
    <name evidence="1" type="ORF">CK820_G0021032</name>
</gene>
<comment type="caution">
    <text evidence="1">The sequence shown here is derived from an EMBL/GenBank/DDBJ whole genome shotgun (WGS) entry which is preliminary data.</text>
</comment>
<sequence length="56" mass="5819">ANQAPRCFPSASLVSAAGIRVSLFPGPSDSAWFSSGVEGCQNLFWLLPSCCSGQGR</sequence>
<dbReference type="Proteomes" id="UP000236370">
    <property type="component" value="Unassembled WGS sequence"/>
</dbReference>
<organism evidence="1 2">
    <name type="scientific">Pan troglodytes</name>
    <name type="common">Chimpanzee</name>
    <dbReference type="NCBI Taxonomy" id="9598"/>
    <lineage>
        <taxon>Eukaryota</taxon>
        <taxon>Metazoa</taxon>
        <taxon>Chordata</taxon>
        <taxon>Craniata</taxon>
        <taxon>Vertebrata</taxon>
        <taxon>Euteleostomi</taxon>
        <taxon>Mammalia</taxon>
        <taxon>Eutheria</taxon>
        <taxon>Euarchontoglires</taxon>
        <taxon>Primates</taxon>
        <taxon>Haplorrhini</taxon>
        <taxon>Catarrhini</taxon>
        <taxon>Hominidae</taxon>
        <taxon>Pan</taxon>
    </lineage>
</organism>
<feature type="non-terminal residue" evidence="1">
    <location>
        <position position="1"/>
    </location>
</feature>
<evidence type="ECO:0000313" key="1">
    <source>
        <dbReference type="EMBL" id="PNI58477.1"/>
    </source>
</evidence>
<name>A0A2J8MG23_PANTR</name>
<dbReference type="AlphaFoldDB" id="A0A2J8MG23"/>
<protein>
    <submittedName>
        <fullName evidence="1">LRRC59 isoform 3</fullName>
    </submittedName>
</protein>
<evidence type="ECO:0000313" key="2">
    <source>
        <dbReference type="Proteomes" id="UP000236370"/>
    </source>
</evidence>
<proteinExistence type="predicted"/>